<organism evidence="4 5">
    <name type="scientific">Cimex lectularius</name>
    <name type="common">Bed bug</name>
    <name type="synonym">Acanthia lectularia</name>
    <dbReference type="NCBI Taxonomy" id="79782"/>
    <lineage>
        <taxon>Eukaryota</taxon>
        <taxon>Metazoa</taxon>
        <taxon>Ecdysozoa</taxon>
        <taxon>Arthropoda</taxon>
        <taxon>Hexapoda</taxon>
        <taxon>Insecta</taxon>
        <taxon>Pterygota</taxon>
        <taxon>Neoptera</taxon>
        <taxon>Paraneoptera</taxon>
        <taxon>Hemiptera</taxon>
        <taxon>Heteroptera</taxon>
        <taxon>Panheteroptera</taxon>
        <taxon>Cimicomorpha</taxon>
        <taxon>Cimicidae</taxon>
        <taxon>Cimex</taxon>
    </lineage>
</organism>
<dbReference type="InterPro" id="IPR000246">
    <property type="entry name" value="Peptidase_T2"/>
</dbReference>
<dbReference type="GO" id="GO:0005737">
    <property type="term" value="C:cytoplasm"/>
    <property type="evidence" value="ECO:0007669"/>
    <property type="project" value="TreeGrafter"/>
</dbReference>
<dbReference type="GO" id="GO:0004298">
    <property type="term" value="F:threonine-type endopeptidase activity"/>
    <property type="evidence" value="ECO:0007669"/>
    <property type="project" value="InterPro"/>
</dbReference>
<dbReference type="PANTHER" id="PTHR10188:SF8">
    <property type="entry name" value="THREONINE ASPARTASE 1"/>
    <property type="match status" value="1"/>
</dbReference>
<sequence length="342" mass="36555">MTAFIGLHIGAGYHSVKKENQYKTLCNKACQAAMEILIAGGDSLQAAVEATKVLEDSVLTNAGRGANLTLDGNVECDACVMEGRSMRFGAVGALPSILNPITVARALCESQKKRLSLGRIHPCLLVGQGALQFAAECNIPQANPTQIISEKSKRIVKKYKDQLESSNIEEAIAWQKVDTVGAVAVDLTGTVSSCCSSGGVLLKRSGRVGQAAIYGCGCWAENGSQCNTVGVSISGTGEDIIKTTLSKEVARSLKTSDFPVLSLDKCLNQTFLESPYLGNDCTRICGVIAVLYKEGSGEFLWGHTSQSFGIAYMSSKQKKPIVCHFFCGTVHSNYGYYIMLCY</sequence>
<evidence type="ECO:0008006" key="6">
    <source>
        <dbReference type="Google" id="ProtNLM"/>
    </source>
</evidence>
<dbReference type="RefSeq" id="XP_014252097.1">
    <property type="nucleotide sequence ID" value="XM_014396611.2"/>
</dbReference>
<evidence type="ECO:0000256" key="1">
    <source>
        <dbReference type="ARBA" id="ARBA00010872"/>
    </source>
</evidence>
<protein>
    <recommendedName>
        <fullName evidence="6">Threonine aspartase 1</fullName>
    </recommendedName>
</protein>
<dbReference type="InterPro" id="IPR037464">
    <property type="entry name" value="Taspase1"/>
</dbReference>
<dbReference type="SUPFAM" id="SSF56235">
    <property type="entry name" value="N-terminal nucleophile aminohydrolases (Ntn hydrolases)"/>
    <property type="match status" value="1"/>
</dbReference>
<evidence type="ECO:0000313" key="5">
    <source>
        <dbReference type="Proteomes" id="UP000494040"/>
    </source>
</evidence>
<dbReference type="Gene3D" id="3.60.20.30">
    <property type="entry name" value="(Glycosyl)asparaginase"/>
    <property type="match status" value="1"/>
</dbReference>
<dbReference type="AlphaFoldDB" id="A0A8I6RWG8"/>
<feature type="active site" description="Nucleophile" evidence="2">
    <location>
        <position position="179"/>
    </location>
</feature>
<evidence type="ECO:0000256" key="3">
    <source>
        <dbReference type="PIRSR" id="PIRSR600246-3"/>
    </source>
</evidence>
<dbReference type="Pfam" id="PF01112">
    <property type="entry name" value="Asparaginase_2"/>
    <property type="match status" value="1"/>
</dbReference>
<dbReference type="OrthoDB" id="77601at2759"/>
<comment type="similarity">
    <text evidence="1">Belongs to the Ntn-hydrolase family.</text>
</comment>
<dbReference type="EnsemblMetazoa" id="XM_014396611.2">
    <property type="protein sequence ID" value="XP_014252097.1"/>
    <property type="gene ID" value="LOC106668137"/>
</dbReference>
<reference evidence="4" key="1">
    <citation type="submission" date="2022-01" db="UniProtKB">
        <authorList>
            <consortium name="EnsemblMetazoa"/>
        </authorList>
    </citation>
    <scope>IDENTIFICATION</scope>
</reference>
<name>A0A8I6RWG8_CIMLE</name>
<dbReference type="InterPro" id="IPR029055">
    <property type="entry name" value="Ntn_hydrolases_N"/>
</dbReference>
<keyword evidence="5" id="KW-1185">Reference proteome</keyword>
<dbReference type="PANTHER" id="PTHR10188">
    <property type="entry name" value="L-ASPARAGINASE"/>
    <property type="match status" value="1"/>
</dbReference>
<evidence type="ECO:0000313" key="4">
    <source>
        <dbReference type="EnsemblMetazoa" id="XP_014252097.1"/>
    </source>
</evidence>
<dbReference type="GO" id="GO:0051604">
    <property type="term" value="P:protein maturation"/>
    <property type="evidence" value="ECO:0007669"/>
    <property type="project" value="TreeGrafter"/>
</dbReference>
<dbReference type="GeneID" id="106668137"/>
<dbReference type="CDD" id="cd04514">
    <property type="entry name" value="Taspase1_like"/>
    <property type="match status" value="1"/>
</dbReference>
<accession>A0A8I6RWG8</accession>
<proteinExistence type="inferred from homology"/>
<evidence type="ECO:0000256" key="2">
    <source>
        <dbReference type="PIRSR" id="PIRSR600246-1"/>
    </source>
</evidence>
<feature type="site" description="Cleavage; by autolysis" evidence="3">
    <location>
        <begin position="178"/>
        <end position="179"/>
    </location>
</feature>
<dbReference type="Proteomes" id="UP000494040">
    <property type="component" value="Unassembled WGS sequence"/>
</dbReference>
<dbReference type="CTD" id="55617"/>